<dbReference type="CDD" id="cd00483">
    <property type="entry name" value="HPPK"/>
    <property type="match status" value="1"/>
</dbReference>
<evidence type="ECO:0000259" key="13">
    <source>
        <dbReference type="Pfam" id="PF01288"/>
    </source>
</evidence>
<evidence type="ECO:0000313" key="14">
    <source>
        <dbReference type="EMBL" id="QQA00215.1"/>
    </source>
</evidence>
<dbReference type="EMBL" id="CP064936">
    <property type="protein sequence ID" value="QQA00215.1"/>
    <property type="molecule type" value="Genomic_DNA"/>
</dbReference>
<organism evidence="14 15">
    <name type="scientific">Treponema peruense</name>
    <dbReference type="NCBI Taxonomy" id="2787628"/>
    <lineage>
        <taxon>Bacteria</taxon>
        <taxon>Pseudomonadati</taxon>
        <taxon>Spirochaetota</taxon>
        <taxon>Spirochaetia</taxon>
        <taxon>Spirochaetales</taxon>
        <taxon>Treponemataceae</taxon>
        <taxon>Treponema</taxon>
    </lineage>
</organism>
<dbReference type="AlphaFoldDB" id="A0A7T3RBW0"/>
<dbReference type="GO" id="GO:0005524">
    <property type="term" value="F:ATP binding"/>
    <property type="evidence" value="ECO:0007669"/>
    <property type="project" value="UniProtKB-KW"/>
</dbReference>
<evidence type="ECO:0000256" key="4">
    <source>
        <dbReference type="ARBA" id="ARBA00016218"/>
    </source>
</evidence>
<accession>A0A7T3RBW0</accession>
<sequence>MTEMETVVLGLGSNRDSEDLTSMQILSGACRALSGFVNIRSWSGVYRTKAMYYENQNDFLNMVVCAETDLSPHRLLDKIHIVEARFGRDRTLEIRNGPRTLDIDIELFGFCRINEADLVVPHEKFGERAFVLKPLLDIFMECADVKEGGSSYLCGLPYDAAYVEKSLSLLAGQGIEKILDSADFRF</sequence>
<dbReference type="KEGG" id="tper:IWA51_07985"/>
<dbReference type="Proteomes" id="UP000595224">
    <property type="component" value="Chromosome"/>
</dbReference>
<reference evidence="14 15" key="1">
    <citation type="submission" date="2020-11" db="EMBL/GenBank/DDBJ databases">
        <title>Treponema Peruensis nv. sp., first commensal Treponema isolated from human feces.</title>
        <authorList>
            <person name="Belkhou C."/>
            <person name="Raes J."/>
        </authorList>
    </citation>
    <scope>NUCLEOTIDE SEQUENCE [LARGE SCALE GENOMIC DNA]</scope>
    <source>
        <strain evidence="14 15">RCC2812</strain>
    </source>
</reference>
<comment type="pathway">
    <text evidence="1">Cofactor biosynthesis; tetrahydrofolate biosynthesis; 2-amino-4-hydroxy-6-hydroxymethyl-7,8-dihydropteridine diphosphate from 7,8-dihydroneopterin triphosphate: step 4/4.</text>
</comment>
<proteinExistence type="inferred from homology"/>
<evidence type="ECO:0000256" key="8">
    <source>
        <dbReference type="ARBA" id="ARBA00022840"/>
    </source>
</evidence>
<evidence type="ECO:0000313" key="15">
    <source>
        <dbReference type="Proteomes" id="UP000595224"/>
    </source>
</evidence>
<dbReference type="InterPro" id="IPR000550">
    <property type="entry name" value="Hppk"/>
</dbReference>
<dbReference type="GO" id="GO:0046654">
    <property type="term" value="P:tetrahydrofolate biosynthetic process"/>
    <property type="evidence" value="ECO:0007669"/>
    <property type="project" value="UniProtKB-UniPathway"/>
</dbReference>
<keyword evidence="8" id="KW-0067">ATP-binding</keyword>
<evidence type="ECO:0000256" key="12">
    <source>
        <dbReference type="ARBA" id="ARBA00033413"/>
    </source>
</evidence>
<dbReference type="UniPathway" id="UPA00077">
    <property type="reaction ID" value="UER00155"/>
</dbReference>
<gene>
    <name evidence="14" type="primary">folK</name>
    <name evidence="14" type="ORF">IWA51_07985</name>
</gene>
<keyword evidence="5 14" id="KW-0808">Transferase</keyword>
<keyword evidence="15" id="KW-1185">Reference proteome</keyword>
<dbReference type="Gene3D" id="3.30.70.560">
    <property type="entry name" value="7,8-Dihydro-6-hydroxymethylpterin-pyrophosphokinase HPPK"/>
    <property type="match status" value="1"/>
</dbReference>
<comment type="function">
    <text evidence="10">Catalyzes the transfer of pyrophosphate from adenosine triphosphate (ATP) to 6-hydroxymethyl-7,8-dihydropterin, an enzymatic step in folate biosynthesis pathway.</text>
</comment>
<evidence type="ECO:0000256" key="1">
    <source>
        <dbReference type="ARBA" id="ARBA00005051"/>
    </source>
</evidence>
<evidence type="ECO:0000256" key="9">
    <source>
        <dbReference type="ARBA" id="ARBA00022909"/>
    </source>
</evidence>
<dbReference type="EC" id="2.7.6.3" evidence="3"/>
<dbReference type="GO" id="GO:0003848">
    <property type="term" value="F:2-amino-4-hydroxy-6-hydroxymethyldihydropteridine diphosphokinase activity"/>
    <property type="evidence" value="ECO:0007669"/>
    <property type="project" value="UniProtKB-EC"/>
</dbReference>
<name>A0A7T3RBW0_9SPIR</name>
<dbReference type="GO" id="GO:0016301">
    <property type="term" value="F:kinase activity"/>
    <property type="evidence" value="ECO:0007669"/>
    <property type="project" value="UniProtKB-KW"/>
</dbReference>
<evidence type="ECO:0000256" key="7">
    <source>
        <dbReference type="ARBA" id="ARBA00022777"/>
    </source>
</evidence>
<evidence type="ECO:0000256" key="6">
    <source>
        <dbReference type="ARBA" id="ARBA00022741"/>
    </source>
</evidence>
<evidence type="ECO:0000256" key="11">
    <source>
        <dbReference type="ARBA" id="ARBA00029766"/>
    </source>
</evidence>
<protein>
    <recommendedName>
        <fullName evidence="4">2-amino-4-hydroxy-6-hydroxymethyldihydropteridine pyrophosphokinase</fullName>
        <ecNumber evidence="3">2.7.6.3</ecNumber>
    </recommendedName>
    <alternativeName>
        <fullName evidence="11">6-hydroxymethyl-7,8-dihydropterin pyrophosphokinase</fullName>
    </alternativeName>
    <alternativeName>
        <fullName evidence="12">7,8-dihydro-6-hydroxymethylpterin-pyrophosphokinase</fullName>
    </alternativeName>
</protein>
<feature type="domain" description="7,8-dihydro-6-hydroxymethylpterin-pyrophosphokinase" evidence="13">
    <location>
        <begin position="8"/>
        <end position="138"/>
    </location>
</feature>
<dbReference type="PANTHER" id="PTHR43071:SF1">
    <property type="entry name" value="2-AMINO-4-HYDROXY-6-HYDROXYMETHYLDIHYDROPTERIDINE PYROPHOSPHOKINASE"/>
    <property type="match status" value="1"/>
</dbReference>
<dbReference type="GO" id="GO:0046656">
    <property type="term" value="P:folic acid biosynthetic process"/>
    <property type="evidence" value="ECO:0007669"/>
    <property type="project" value="UniProtKB-KW"/>
</dbReference>
<keyword evidence="9" id="KW-0289">Folate biosynthesis</keyword>
<evidence type="ECO:0000256" key="2">
    <source>
        <dbReference type="ARBA" id="ARBA00005810"/>
    </source>
</evidence>
<evidence type="ECO:0000256" key="3">
    <source>
        <dbReference type="ARBA" id="ARBA00013253"/>
    </source>
</evidence>
<keyword evidence="6" id="KW-0547">Nucleotide-binding</keyword>
<evidence type="ECO:0000256" key="5">
    <source>
        <dbReference type="ARBA" id="ARBA00022679"/>
    </source>
</evidence>
<comment type="similarity">
    <text evidence="2">Belongs to the HPPK family.</text>
</comment>
<dbReference type="InterPro" id="IPR035907">
    <property type="entry name" value="Hppk_sf"/>
</dbReference>
<dbReference type="SUPFAM" id="SSF55083">
    <property type="entry name" value="6-hydroxymethyl-7,8-dihydropterin pyrophosphokinase, HPPK"/>
    <property type="match status" value="1"/>
</dbReference>
<dbReference type="NCBIfam" id="TIGR01498">
    <property type="entry name" value="folK"/>
    <property type="match status" value="1"/>
</dbReference>
<dbReference type="PANTHER" id="PTHR43071">
    <property type="entry name" value="2-AMINO-4-HYDROXY-6-HYDROXYMETHYLDIHYDROPTERIDINE PYROPHOSPHOKINASE"/>
    <property type="match status" value="1"/>
</dbReference>
<keyword evidence="7 14" id="KW-0418">Kinase</keyword>
<evidence type="ECO:0000256" key="10">
    <source>
        <dbReference type="ARBA" id="ARBA00029409"/>
    </source>
</evidence>
<dbReference type="Pfam" id="PF01288">
    <property type="entry name" value="HPPK"/>
    <property type="match status" value="1"/>
</dbReference>